<evidence type="ECO:0008006" key="3">
    <source>
        <dbReference type="Google" id="ProtNLM"/>
    </source>
</evidence>
<comment type="caution">
    <text evidence="1">The sequence shown here is derived from an EMBL/GenBank/DDBJ whole genome shotgun (WGS) entry which is preliminary data.</text>
</comment>
<name>A0A8T4HBZ1_9SPHI</name>
<sequence>MHPKKYGRNEIWKTLMDIKSFRNRLYHNEPICFNGNKLSLEEPKYIYDAIILLLMSLEPKLIEHLSDLDEVDDILARFDQLIH</sequence>
<dbReference type="RefSeq" id="WP_353547983.1">
    <property type="nucleotide sequence ID" value="NZ_JAGKSB010000020.1"/>
</dbReference>
<evidence type="ECO:0000313" key="1">
    <source>
        <dbReference type="EMBL" id="MBP3944469.1"/>
    </source>
</evidence>
<organism evidence="1 2">
    <name type="scientific">Rhinopithecimicrobium faecis</name>
    <dbReference type="NCBI Taxonomy" id="2820698"/>
    <lineage>
        <taxon>Bacteria</taxon>
        <taxon>Pseudomonadati</taxon>
        <taxon>Bacteroidota</taxon>
        <taxon>Sphingobacteriia</taxon>
        <taxon>Sphingobacteriales</taxon>
        <taxon>Sphingobacteriaceae</taxon>
        <taxon>Rhinopithecimicrobium</taxon>
    </lineage>
</organism>
<dbReference type="AlphaFoldDB" id="A0A8T4HBZ1"/>
<accession>A0A8T4HBZ1</accession>
<protein>
    <recommendedName>
        <fullName evidence="3">CAAX protease</fullName>
    </recommendedName>
</protein>
<reference evidence="1" key="1">
    <citation type="submission" date="2021-03" db="EMBL/GenBank/DDBJ databases">
        <authorList>
            <person name="Lu T."/>
            <person name="Wang Q."/>
            <person name="Han X."/>
        </authorList>
    </citation>
    <scope>NUCLEOTIDE SEQUENCE</scope>
    <source>
        <strain evidence="1">WQ 2009</strain>
    </source>
</reference>
<keyword evidence="2" id="KW-1185">Reference proteome</keyword>
<proteinExistence type="predicted"/>
<dbReference type="EMBL" id="JAGKSB010000020">
    <property type="protein sequence ID" value="MBP3944469.1"/>
    <property type="molecule type" value="Genomic_DNA"/>
</dbReference>
<dbReference type="Proteomes" id="UP000679691">
    <property type="component" value="Unassembled WGS sequence"/>
</dbReference>
<evidence type="ECO:0000313" key="2">
    <source>
        <dbReference type="Proteomes" id="UP000679691"/>
    </source>
</evidence>
<gene>
    <name evidence="1" type="ORF">J5U18_13055</name>
</gene>